<comment type="subcellular location">
    <subcellularLocation>
        <location evidence="1">Lysosome</location>
    </subcellularLocation>
    <subcellularLocation>
        <location evidence="2">Secreted</location>
    </subcellularLocation>
</comment>
<dbReference type="OMA" id="YYKNEMG"/>
<gene>
    <name evidence="10" type="ORF">SELMODRAFT_85240</name>
</gene>
<dbReference type="eggNOG" id="KOG2091">
    <property type="taxonomic scope" value="Eukaryota"/>
</dbReference>
<comment type="similarity">
    <text evidence="3">Belongs to the glycosyl hydrolase 18 family.</text>
</comment>
<dbReference type="CDD" id="cd02876">
    <property type="entry name" value="GH18_SI-CLP"/>
    <property type="match status" value="1"/>
</dbReference>
<dbReference type="GO" id="GO:0012505">
    <property type="term" value="C:endomembrane system"/>
    <property type="evidence" value="ECO:0000318"/>
    <property type="project" value="GO_Central"/>
</dbReference>
<protein>
    <recommendedName>
        <fullName evidence="7">Chitinase domain-containing protein 1</fullName>
    </recommendedName>
</protein>
<dbReference type="Pfam" id="PF00704">
    <property type="entry name" value="Glyco_hydro_18"/>
    <property type="match status" value="1"/>
</dbReference>
<dbReference type="KEGG" id="smo:SELMODRAFT_85240"/>
<evidence type="ECO:0000259" key="9">
    <source>
        <dbReference type="PROSITE" id="PS51910"/>
    </source>
</evidence>
<keyword evidence="6" id="KW-0458">Lysosome</keyword>
<evidence type="ECO:0000256" key="8">
    <source>
        <dbReference type="SAM" id="SignalP"/>
    </source>
</evidence>
<dbReference type="GO" id="GO:0070492">
    <property type="term" value="F:oligosaccharide binding"/>
    <property type="evidence" value="ECO:0000318"/>
    <property type="project" value="GO_Central"/>
</dbReference>
<dbReference type="PANTHER" id="PTHR46066:SF2">
    <property type="entry name" value="CHITINASE DOMAIN-CONTAINING PROTEIN 1"/>
    <property type="match status" value="1"/>
</dbReference>
<dbReference type="FunFam" id="3.20.20.80:FF:000028">
    <property type="entry name" value="Chitinase domain-containing protein 1"/>
    <property type="match status" value="1"/>
</dbReference>
<dbReference type="InterPro" id="IPR011583">
    <property type="entry name" value="Chitinase_II/V-like_cat"/>
</dbReference>
<reference evidence="10 11" key="1">
    <citation type="journal article" date="2011" name="Science">
        <title>The Selaginella genome identifies genetic changes associated with the evolution of vascular plants.</title>
        <authorList>
            <person name="Banks J.A."/>
            <person name="Nishiyama T."/>
            <person name="Hasebe M."/>
            <person name="Bowman J.L."/>
            <person name="Gribskov M."/>
            <person name="dePamphilis C."/>
            <person name="Albert V.A."/>
            <person name="Aono N."/>
            <person name="Aoyama T."/>
            <person name="Ambrose B.A."/>
            <person name="Ashton N.W."/>
            <person name="Axtell M.J."/>
            <person name="Barker E."/>
            <person name="Barker M.S."/>
            <person name="Bennetzen J.L."/>
            <person name="Bonawitz N.D."/>
            <person name="Chapple C."/>
            <person name="Cheng C."/>
            <person name="Correa L.G."/>
            <person name="Dacre M."/>
            <person name="DeBarry J."/>
            <person name="Dreyer I."/>
            <person name="Elias M."/>
            <person name="Engstrom E.M."/>
            <person name="Estelle M."/>
            <person name="Feng L."/>
            <person name="Finet C."/>
            <person name="Floyd S.K."/>
            <person name="Frommer W.B."/>
            <person name="Fujita T."/>
            <person name="Gramzow L."/>
            <person name="Gutensohn M."/>
            <person name="Harholt J."/>
            <person name="Hattori M."/>
            <person name="Heyl A."/>
            <person name="Hirai T."/>
            <person name="Hiwatashi Y."/>
            <person name="Ishikawa M."/>
            <person name="Iwata M."/>
            <person name="Karol K.G."/>
            <person name="Koehler B."/>
            <person name="Kolukisaoglu U."/>
            <person name="Kubo M."/>
            <person name="Kurata T."/>
            <person name="Lalonde S."/>
            <person name="Li K."/>
            <person name="Li Y."/>
            <person name="Litt A."/>
            <person name="Lyons E."/>
            <person name="Manning G."/>
            <person name="Maruyama T."/>
            <person name="Michael T.P."/>
            <person name="Mikami K."/>
            <person name="Miyazaki S."/>
            <person name="Morinaga S."/>
            <person name="Murata T."/>
            <person name="Mueller-Roeber B."/>
            <person name="Nelson D.R."/>
            <person name="Obara M."/>
            <person name="Oguri Y."/>
            <person name="Olmstead R.G."/>
            <person name="Onodera N."/>
            <person name="Petersen B.L."/>
            <person name="Pils B."/>
            <person name="Prigge M."/>
            <person name="Rensing S.A."/>
            <person name="Riano-Pachon D.M."/>
            <person name="Roberts A.W."/>
            <person name="Sato Y."/>
            <person name="Scheller H.V."/>
            <person name="Schulz B."/>
            <person name="Schulz C."/>
            <person name="Shakirov E.V."/>
            <person name="Shibagaki N."/>
            <person name="Shinohara N."/>
            <person name="Shippen D.E."/>
            <person name="Soerensen I."/>
            <person name="Sotooka R."/>
            <person name="Sugimoto N."/>
            <person name="Sugita M."/>
            <person name="Sumikawa N."/>
            <person name="Tanurdzic M."/>
            <person name="Theissen G."/>
            <person name="Ulvskov P."/>
            <person name="Wakazuki S."/>
            <person name="Weng J.K."/>
            <person name="Willats W.W."/>
            <person name="Wipf D."/>
            <person name="Wolf P.G."/>
            <person name="Yang L."/>
            <person name="Zimmer A.D."/>
            <person name="Zhu Q."/>
            <person name="Mitros T."/>
            <person name="Hellsten U."/>
            <person name="Loque D."/>
            <person name="Otillar R."/>
            <person name="Salamov A."/>
            <person name="Schmutz J."/>
            <person name="Shapiro H."/>
            <person name="Lindquist E."/>
            <person name="Lucas S."/>
            <person name="Rokhsar D."/>
            <person name="Grigoriev I.V."/>
        </authorList>
    </citation>
    <scope>NUCLEOTIDE SEQUENCE [LARGE SCALE GENOMIC DNA]</scope>
</reference>
<proteinExistence type="inferred from homology"/>
<dbReference type="PANTHER" id="PTHR46066">
    <property type="entry name" value="CHITINASE DOMAIN-CONTAINING PROTEIN 1 FAMILY MEMBER"/>
    <property type="match status" value="1"/>
</dbReference>
<sequence length="343" mass="39129">MLDRFLHVFFIHRFAFLLFPQAASRAPRLGAKRKLNGTVLAYVTPWNSKGYDMAKKFRHKLTHVSPVWYQLRRDDKGMSLAGKHDVDQGWISEVRKQGFPLIVPRVVLEGWSLDSMLVSADEKQKAIKLILEECKYQAYDGIVLEAWNSWASYRILENHRLREKLNAASATRPLQLVLVIPPERGGGPEEFTRGDLHSLQHAVDGFSLMTYDFSNAYRPGPNAPLPWIRSCLHSLLAGKSNEVSSKILMGINFYGNDYVLPRGGGAIVGDQFLELLKEYTPKLIWDSMNREHYFDYSKDQNKHRVYFPTAKSVTSRLEESVSAGVGVSIWEIGQGLEHFFDLL</sequence>
<dbReference type="SUPFAM" id="SSF51445">
    <property type="entry name" value="(Trans)glycosidases"/>
    <property type="match status" value="1"/>
</dbReference>
<dbReference type="FunCoup" id="D8R6H0">
    <property type="interactions" value="3436"/>
</dbReference>
<dbReference type="FunFam" id="3.10.50.10:FF:000002">
    <property type="entry name" value="Chitinase domain-containing protein 1"/>
    <property type="match status" value="1"/>
</dbReference>
<dbReference type="Gene3D" id="3.20.20.80">
    <property type="entry name" value="Glycosidases"/>
    <property type="match status" value="1"/>
</dbReference>
<evidence type="ECO:0000256" key="5">
    <source>
        <dbReference type="ARBA" id="ARBA00022729"/>
    </source>
</evidence>
<dbReference type="GO" id="GO:0005576">
    <property type="term" value="C:extracellular region"/>
    <property type="evidence" value="ECO:0007669"/>
    <property type="project" value="UniProtKB-SubCell"/>
</dbReference>
<dbReference type="GO" id="GO:0005975">
    <property type="term" value="P:carbohydrate metabolic process"/>
    <property type="evidence" value="ECO:0007669"/>
    <property type="project" value="InterPro"/>
</dbReference>
<evidence type="ECO:0000256" key="4">
    <source>
        <dbReference type="ARBA" id="ARBA00022525"/>
    </source>
</evidence>
<dbReference type="InterPro" id="IPR029070">
    <property type="entry name" value="Chitinase_insertion_sf"/>
</dbReference>
<dbReference type="Proteomes" id="UP000001514">
    <property type="component" value="Unassembled WGS sequence"/>
</dbReference>
<evidence type="ECO:0000256" key="1">
    <source>
        <dbReference type="ARBA" id="ARBA00004371"/>
    </source>
</evidence>
<dbReference type="STRING" id="88036.D8R6H0"/>
<dbReference type="EMBL" id="GL377572">
    <property type="protein sequence ID" value="EFJ32313.1"/>
    <property type="molecule type" value="Genomic_DNA"/>
</dbReference>
<dbReference type="Gene3D" id="3.10.50.10">
    <property type="match status" value="1"/>
</dbReference>
<keyword evidence="11" id="KW-1185">Reference proteome</keyword>
<evidence type="ECO:0000256" key="3">
    <source>
        <dbReference type="ARBA" id="ARBA00009336"/>
    </source>
</evidence>
<name>D8R6H0_SELML</name>
<feature type="signal peptide" evidence="8">
    <location>
        <begin position="1"/>
        <end position="25"/>
    </location>
</feature>
<dbReference type="SMART" id="SM00636">
    <property type="entry name" value="Glyco_18"/>
    <property type="match status" value="1"/>
</dbReference>
<dbReference type="GO" id="GO:0005764">
    <property type="term" value="C:lysosome"/>
    <property type="evidence" value="ECO:0007669"/>
    <property type="project" value="UniProtKB-SubCell"/>
</dbReference>
<organism evidence="11">
    <name type="scientific">Selaginella moellendorffii</name>
    <name type="common">Spikemoss</name>
    <dbReference type="NCBI Taxonomy" id="88036"/>
    <lineage>
        <taxon>Eukaryota</taxon>
        <taxon>Viridiplantae</taxon>
        <taxon>Streptophyta</taxon>
        <taxon>Embryophyta</taxon>
        <taxon>Tracheophyta</taxon>
        <taxon>Lycopodiopsida</taxon>
        <taxon>Selaginellales</taxon>
        <taxon>Selaginellaceae</taxon>
        <taxon>Selaginella</taxon>
    </lineage>
</organism>
<feature type="chain" id="PRO_5003121537" description="Chitinase domain-containing protein 1" evidence="8">
    <location>
        <begin position="26"/>
        <end position="343"/>
    </location>
</feature>
<dbReference type="PROSITE" id="PS51910">
    <property type="entry name" value="GH18_2"/>
    <property type="match status" value="1"/>
</dbReference>
<feature type="domain" description="GH18" evidence="9">
    <location>
        <begin position="37"/>
        <end position="343"/>
    </location>
</feature>
<evidence type="ECO:0000313" key="10">
    <source>
        <dbReference type="EMBL" id="EFJ32313.1"/>
    </source>
</evidence>
<dbReference type="InterPro" id="IPR001223">
    <property type="entry name" value="Glyco_hydro18_cat"/>
</dbReference>
<accession>D8R6H0</accession>
<dbReference type="GO" id="GO:0008061">
    <property type="term" value="F:chitin binding"/>
    <property type="evidence" value="ECO:0007669"/>
    <property type="project" value="InterPro"/>
</dbReference>
<keyword evidence="4" id="KW-0964">Secreted</keyword>
<evidence type="ECO:0000313" key="11">
    <source>
        <dbReference type="Proteomes" id="UP000001514"/>
    </source>
</evidence>
<keyword evidence="5 8" id="KW-0732">Signal</keyword>
<evidence type="ECO:0000256" key="7">
    <source>
        <dbReference type="ARBA" id="ARBA00040976"/>
    </source>
</evidence>
<dbReference type="InParanoid" id="D8R6H0"/>
<dbReference type="HOGENOM" id="CLU_035132_2_0_1"/>
<dbReference type="AlphaFoldDB" id="D8R6H0"/>
<dbReference type="Gramene" id="EFJ32313">
    <property type="protein sequence ID" value="EFJ32313"/>
    <property type="gene ID" value="SELMODRAFT_85240"/>
</dbReference>
<evidence type="ECO:0000256" key="6">
    <source>
        <dbReference type="ARBA" id="ARBA00023228"/>
    </source>
</evidence>
<evidence type="ECO:0000256" key="2">
    <source>
        <dbReference type="ARBA" id="ARBA00004613"/>
    </source>
</evidence>
<dbReference type="InterPro" id="IPR017853">
    <property type="entry name" value="GH"/>
</dbReference>